<feature type="compositionally biased region" description="Low complexity" evidence="1">
    <location>
        <begin position="148"/>
        <end position="166"/>
    </location>
</feature>
<name>A0A8H6YPV3_9AGAR</name>
<feature type="region of interest" description="Disordered" evidence="1">
    <location>
        <begin position="122"/>
        <end position="507"/>
    </location>
</feature>
<keyword evidence="3" id="KW-1185">Reference proteome</keyword>
<dbReference type="Proteomes" id="UP000620124">
    <property type="component" value="Unassembled WGS sequence"/>
</dbReference>
<feature type="region of interest" description="Disordered" evidence="1">
    <location>
        <begin position="807"/>
        <end position="868"/>
    </location>
</feature>
<feature type="compositionally biased region" description="Polar residues" evidence="1">
    <location>
        <begin position="439"/>
        <end position="451"/>
    </location>
</feature>
<evidence type="ECO:0000256" key="1">
    <source>
        <dbReference type="SAM" id="MobiDB-lite"/>
    </source>
</evidence>
<organism evidence="2 3">
    <name type="scientific">Mycena venus</name>
    <dbReference type="NCBI Taxonomy" id="2733690"/>
    <lineage>
        <taxon>Eukaryota</taxon>
        <taxon>Fungi</taxon>
        <taxon>Dikarya</taxon>
        <taxon>Basidiomycota</taxon>
        <taxon>Agaricomycotina</taxon>
        <taxon>Agaricomycetes</taxon>
        <taxon>Agaricomycetidae</taxon>
        <taxon>Agaricales</taxon>
        <taxon>Marasmiineae</taxon>
        <taxon>Mycenaceae</taxon>
        <taxon>Mycena</taxon>
    </lineage>
</organism>
<feature type="region of interest" description="Disordered" evidence="1">
    <location>
        <begin position="1"/>
        <end position="23"/>
    </location>
</feature>
<feature type="region of interest" description="Disordered" evidence="1">
    <location>
        <begin position="578"/>
        <end position="641"/>
    </location>
</feature>
<protein>
    <submittedName>
        <fullName evidence="2">Carbamoyl-phosphate synthase</fullName>
    </submittedName>
</protein>
<gene>
    <name evidence="2" type="ORF">MVEN_00521700</name>
</gene>
<feature type="compositionally biased region" description="Basic and acidic residues" evidence="1">
    <location>
        <begin position="1"/>
        <end position="14"/>
    </location>
</feature>
<reference evidence="2" key="1">
    <citation type="submission" date="2020-05" db="EMBL/GenBank/DDBJ databases">
        <title>Mycena genomes resolve the evolution of fungal bioluminescence.</title>
        <authorList>
            <person name="Tsai I.J."/>
        </authorList>
    </citation>
    <scope>NUCLEOTIDE SEQUENCE</scope>
    <source>
        <strain evidence="2">CCC161011</strain>
    </source>
</reference>
<feature type="compositionally biased region" description="Polar residues" evidence="1">
    <location>
        <begin position="375"/>
        <end position="388"/>
    </location>
</feature>
<comment type="caution">
    <text evidence="2">The sequence shown here is derived from an EMBL/GenBank/DDBJ whole genome shotgun (WGS) entry which is preliminary data.</text>
</comment>
<sequence length="868" mass="92073">MVVSVKREWTKAPKESAIPPSPSCPIQLQVANLPNSSQAETSLDEIKETVRKRLELASVSDFTLFYDADKDTDISLENDDDFDVFEVRAHSSASSVHVVVKILSPPHAPAINVAGPSTTIRSSGSVAVDGGASGISPPQKKRKVDVGPSAKSASSAAKPTSSAEKPISSVPGPKKRKSIAAPIEGASVATAHPAPDATANEPETRGDGESVKKRRKKKNVERDAAEKPPPVPSTASEVPGPQSGEGLPGEPKKKKSKKVVEKDSANPPNPSTTGDIPGPEVTEGTRSKPKTKKVAEHGPDTPLPNPPIVETSSTDKPNASGLSTSNDIPGEQVVDGAQRKSKPKKRADQVPEAAPSKPATSKKSTRNSKKDNQTEDASTADGRSNKSVKFTFPKELAAVISAQSEPEAPSRQDLPPSEKVKKSKGKKKAVENVEDVAESSEQIEPQRSSVDPVSLKEFWKSKVPAVPVPPEPQHGPDNRIEPQPTKVAKKLAGGSKSSKQPVAADNPTTLTLCPVCETSPFHLRYRCPVVLAGPGRIRKRIAELQQDDETDHSKLIQELRTLAEKSQKTNKVKDLQNVNAHSSQLRADATEGAVSDLSGTVPGHKLAAASVSHRDEDDSDGSSDSGSTPLSRKKVAPQPADFSVDAELEAIIRGPVPSRLTVDDILTDEEEDEATESVVLENDDDDINFRRRSRQFDAVASSGEEDDDDEESISADPVAESEPPSVVNTSVRADSTHSAARSEPEPLVEVANPTSSPVIDGSLHAGSRRSSLRSQTEPLGAIAARQSVDIDLTGDTAVGDAMASDDAMFGLGLDNGAENPDSVIDSPRHSARSTPIPPHPKTNARPQPSSRGRTDPVAERPYFCATRR</sequence>
<accession>A0A8H6YPV3</accession>
<dbReference type="AlphaFoldDB" id="A0A8H6YPV3"/>
<feature type="compositionally biased region" description="Basic and acidic residues" evidence="1">
    <location>
        <begin position="202"/>
        <end position="211"/>
    </location>
</feature>
<feature type="compositionally biased region" description="Low complexity" evidence="1">
    <location>
        <begin position="490"/>
        <end position="499"/>
    </location>
</feature>
<evidence type="ECO:0000313" key="3">
    <source>
        <dbReference type="Proteomes" id="UP000620124"/>
    </source>
</evidence>
<evidence type="ECO:0000313" key="2">
    <source>
        <dbReference type="EMBL" id="KAF7361775.1"/>
    </source>
</evidence>
<feature type="compositionally biased region" description="Acidic residues" evidence="1">
    <location>
        <begin position="669"/>
        <end position="686"/>
    </location>
</feature>
<feature type="compositionally biased region" description="Acidic residues" evidence="1">
    <location>
        <begin position="703"/>
        <end position="713"/>
    </location>
</feature>
<feature type="region of interest" description="Disordered" evidence="1">
    <location>
        <begin position="669"/>
        <end position="781"/>
    </location>
</feature>
<dbReference type="EMBL" id="JACAZI010000004">
    <property type="protein sequence ID" value="KAF7361775.1"/>
    <property type="molecule type" value="Genomic_DNA"/>
</dbReference>
<proteinExistence type="predicted"/>
<feature type="compositionally biased region" description="Polar residues" evidence="1">
    <location>
        <begin position="726"/>
        <end position="739"/>
    </location>
</feature>
<feature type="compositionally biased region" description="Polar residues" evidence="1">
    <location>
        <begin position="310"/>
        <end position="327"/>
    </location>
</feature>
<dbReference type="OrthoDB" id="3357439at2759"/>